<dbReference type="OrthoDB" id="3940153at2759"/>
<dbReference type="InterPro" id="IPR036236">
    <property type="entry name" value="Znf_C2H2_sf"/>
</dbReference>
<keyword evidence="5" id="KW-1185">Reference proteome</keyword>
<dbReference type="InterPro" id="IPR013087">
    <property type="entry name" value="Znf_C2H2_type"/>
</dbReference>
<organism evidence="4 5">
    <name type="scientific">Lojkania enalia</name>
    <dbReference type="NCBI Taxonomy" id="147567"/>
    <lineage>
        <taxon>Eukaryota</taxon>
        <taxon>Fungi</taxon>
        <taxon>Dikarya</taxon>
        <taxon>Ascomycota</taxon>
        <taxon>Pezizomycotina</taxon>
        <taxon>Dothideomycetes</taxon>
        <taxon>Pleosporomycetidae</taxon>
        <taxon>Pleosporales</taxon>
        <taxon>Pleosporales incertae sedis</taxon>
        <taxon>Lojkania</taxon>
    </lineage>
</organism>
<feature type="domain" description="C2H2-type" evidence="3">
    <location>
        <begin position="269"/>
        <end position="291"/>
    </location>
</feature>
<keyword evidence="1" id="KW-0863">Zinc-finger</keyword>
<keyword evidence="1" id="KW-0862">Zinc</keyword>
<keyword evidence="1" id="KW-0479">Metal-binding</keyword>
<dbReference type="PROSITE" id="PS00028">
    <property type="entry name" value="ZINC_FINGER_C2H2_1"/>
    <property type="match status" value="1"/>
</dbReference>
<feature type="region of interest" description="Disordered" evidence="2">
    <location>
        <begin position="113"/>
        <end position="154"/>
    </location>
</feature>
<dbReference type="SMART" id="SM00355">
    <property type="entry name" value="ZnF_C2H2"/>
    <property type="match status" value="1"/>
</dbReference>
<dbReference type="GO" id="GO:0008270">
    <property type="term" value="F:zinc ion binding"/>
    <property type="evidence" value="ECO:0007669"/>
    <property type="project" value="UniProtKB-KW"/>
</dbReference>
<feature type="region of interest" description="Disordered" evidence="2">
    <location>
        <begin position="286"/>
        <end position="327"/>
    </location>
</feature>
<reference evidence="5" key="1">
    <citation type="journal article" date="2020" name="Stud. Mycol.">
        <title>101 Dothideomycetes genomes: A test case for predicting lifestyles and emergence of pathogens.</title>
        <authorList>
            <person name="Haridas S."/>
            <person name="Albert R."/>
            <person name="Binder M."/>
            <person name="Bloem J."/>
            <person name="LaButti K."/>
            <person name="Salamov A."/>
            <person name="Andreopoulos B."/>
            <person name="Baker S."/>
            <person name="Barry K."/>
            <person name="Bills G."/>
            <person name="Bluhm B."/>
            <person name="Cannon C."/>
            <person name="Castanera R."/>
            <person name="Culley D."/>
            <person name="Daum C."/>
            <person name="Ezra D."/>
            <person name="Gonzalez J."/>
            <person name="Henrissat B."/>
            <person name="Kuo A."/>
            <person name="Liang C."/>
            <person name="Lipzen A."/>
            <person name="Lutzoni F."/>
            <person name="Magnuson J."/>
            <person name="Mondo S."/>
            <person name="Nolan M."/>
            <person name="Ohm R."/>
            <person name="Pangilinan J."/>
            <person name="Park H.-J."/>
            <person name="Ramirez L."/>
            <person name="Alfaro M."/>
            <person name="Sun H."/>
            <person name="Tritt A."/>
            <person name="Yoshinaga Y."/>
            <person name="Zwiers L.-H."/>
            <person name="Turgeon B."/>
            <person name="Goodwin S."/>
            <person name="Spatafora J."/>
            <person name="Crous P."/>
            <person name="Grigoriev I."/>
        </authorList>
    </citation>
    <scope>NUCLEOTIDE SEQUENCE [LARGE SCALE GENOMIC DNA]</scope>
    <source>
        <strain evidence="5">CBS 304.66</strain>
    </source>
</reference>
<evidence type="ECO:0000256" key="1">
    <source>
        <dbReference type="PROSITE-ProRule" id="PRU00042"/>
    </source>
</evidence>
<feature type="compositionally biased region" description="Polar residues" evidence="2">
    <location>
        <begin position="136"/>
        <end position="145"/>
    </location>
</feature>
<protein>
    <recommendedName>
        <fullName evidence="3">C2H2-type domain-containing protein</fullName>
    </recommendedName>
</protein>
<evidence type="ECO:0000256" key="2">
    <source>
        <dbReference type="SAM" id="MobiDB-lite"/>
    </source>
</evidence>
<proteinExistence type="predicted"/>
<gene>
    <name evidence="4" type="ORF">CC78DRAFT_611285</name>
</gene>
<feature type="non-terminal residue" evidence="4">
    <location>
        <position position="327"/>
    </location>
</feature>
<dbReference type="Proteomes" id="UP000800093">
    <property type="component" value="Unassembled WGS sequence"/>
</dbReference>
<dbReference type="Gene3D" id="3.30.160.60">
    <property type="entry name" value="Classic Zinc Finger"/>
    <property type="match status" value="1"/>
</dbReference>
<accession>A0A9P4NBV2</accession>
<dbReference type="PROSITE" id="PS50157">
    <property type="entry name" value="ZINC_FINGER_C2H2_2"/>
    <property type="match status" value="1"/>
</dbReference>
<evidence type="ECO:0000313" key="5">
    <source>
        <dbReference type="Proteomes" id="UP000800093"/>
    </source>
</evidence>
<name>A0A9P4NBV2_9PLEO</name>
<dbReference type="AlphaFoldDB" id="A0A9P4NBV2"/>
<comment type="caution">
    <text evidence="4">The sequence shown here is derived from an EMBL/GenBank/DDBJ whole genome shotgun (WGS) entry which is preliminary data.</text>
</comment>
<evidence type="ECO:0000259" key="3">
    <source>
        <dbReference type="PROSITE" id="PS50157"/>
    </source>
</evidence>
<evidence type="ECO:0000313" key="4">
    <source>
        <dbReference type="EMBL" id="KAF2270387.1"/>
    </source>
</evidence>
<sequence length="327" mass="36013">MQNVISTPHFQSEFNEMDIIEGEFPGGKTWHQTPTTLSPSPYILFGRSQHPNATIAEQPPSLPPSTPRIYGPLAHGALGIDDLPRSGFICWCNSDAHNMHGYAPVNQSTACGDPDQVEFVKPRNQSSQAPVPPKKSLSNMQSTTGKKTETNPFMPMPQNLSVIPLQCPSDSPDQEHTHSIEYSPDELISSNWSPHPHSWPQAEQLHGGINGEDKDPYLDAYPEHVPAPTRDNPPPKLCSQCPAIYTGQYAQRNLVRHVQCKHGSTIAIFPCTICTRTYQRKDALVKHQRGHPELGKGPPKTRKKYGGSVAYSDSPTAPSDESRTSAE</sequence>
<dbReference type="SUPFAM" id="SSF57667">
    <property type="entry name" value="beta-beta-alpha zinc fingers"/>
    <property type="match status" value="1"/>
</dbReference>
<dbReference type="EMBL" id="ML986579">
    <property type="protein sequence ID" value="KAF2270387.1"/>
    <property type="molecule type" value="Genomic_DNA"/>
</dbReference>